<proteinExistence type="predicted"/>
<reference evidence="1 2" key="1">
    <citation type="submission" date="2019-09" db="EMBL/GenBank/DDBJ databases">
        <title>Non-baumannii Acinetobacter spp. carrying blaNDM-1 isolated in China.</title>
        <authorList>
            <person name="Cui C."/>
            <person name="Chen C."/>
            <person name="Sun J."/>
            <person name="Liu Y."/>
        </authorList>
    </citation>
    <scope>NUCLEOTIDE SEQUENCE [LARGE SCALE GENOMIC DNA]</scope>
    <source>
        <strain evidence="1 2">B18</strain>
        <plasmid evidence="2">pb18-3</plasmid>
    </source>
</reference>
<dbReference type="Proteomes" id="UP000503440">
    <property type="component" value="Plasmid pB18-3"/>
</dbReference>
<geneLocation type="plasmid" evidence="2">
    <name>pb18-3</name>
</geneLocation>
<evidence type="ECO:0000313" key="2">
    <source>
        <dbReference type="Proteomes" id="UP000503440"/>
    </source>
</evidence>
<organism evidence="1 2">
    <name type="scientific">Acinetobacter indicus</name>
    <dbReference type="NCBI Taxonomy" id="756892"/>
    <lineage>
        <taxon>Bacteria</taxon>
        <taxon>Pseudomonadati</taxon>
        <taxon>Pseudomonadota</taxon>
        <taxon>Gammaproteobacteria</taxon>
        <taxon>Moraxellales</taxon>
        <taxon>Moraxellaceae</taxon>
        <taxon>Acinetobacter</taxon>
    </lineage>
</organism>
<name>A0A6C0Y901_9GAMM</name>
<dbReference type="EMBL" id="CP044458">
    <property type="protein sequence ID" value="QIC72075.1"/>
    <property type="molecule type" value="Genomic_DNA"/>
</dbReference>
<evidence type="ECO:0000313" key="1">
    <source>
        <dbReference type="EMBL" id="QIC72075.1"/>
    </source>
</evidence>
<gene>
    <name evidence="1" type="ORF">FSC09_17100</name>
</gene>
<sequence>MAKLSNRHTAFLLQKSLNKFIATTNRRIILRNKFPDHFTSETVDQVTGSFSPDFTSFSITATTVLSTYTRPYAPDSKEEGINRTVELFKKNDWYKSLPEMLASAYKLDIASLPTAETVAVEEDKINTRYTVTHSIVFKARNAKCVENVVNAYFAAEVKKPTYFKTIQVRGVQLKTMAVDNEVSIVPDGNFPRSYVTKGDQRNSSIPLMSMVFNYRFMDFSTINYVHTSGLLYTTDQLEDEVKLNFNFHTVIEAEIKANGRTKFISVNINEPMIEADNRFFWENIDMIDLLSVRATQADIKKFLKSKAVEGTKINWVKTNGLKINDVAVSNTAKYSKMTFIGSLMGRDMIVEIGKRGAVKITDLFGLSLSLFDINKSEQITQTIKMNLSELFASDREYASSVFYSIMPKMDVKETIILFS</sequence>
<dbReference type="AlphaFoldDB" id="A0A6C0Y901"/>
<keyword evidence="1" id="KW-0614">Plasmid</keyword>
<protein>
    <submittedName>
        <fullName evidence="1">Uncharacterized protein</fullName>
    </submittedName>
</protein>
<dbReference type="RefSeq" id="WP_163146634.1">
    <property type="nucleotide sequence ID" value="NZ_CP044458.1"/>
</dbReference>
<accession>A0A6C0Y901</accession>